<accession>A0A1H3FL03</accession>
<dbReference type="AlphaFoldDB" id="A0A1H3FL03"/>
<keyword evidence="3" id="KW-1185">Reference proteome</keyword>
<protein>
    <submittedName>
        <fullName evidence="2">Uncharacterized protein</fullName>
    </submittedName>
</protein>
<keyword evidence="1" id="KW-0812">Transmembrane</keyword>
<feature type="transmembrane region" description="Helical" evidence="1">
    <location>
        <begin position="33"/>
        <end position="53"/>
    </location>
</feature>
<reference evidence="3" key="1">
    <citation type="submission" date="2016-10" db="EMBL/GenBank/DDBJ databases">
        <authorList>
            <person name="Varghese N."/>
            <person name="Submissions S."/>
        </authorList>
    </citation>
    <scope>NUCLEOTIDE SEQUENCE [LARGE SCALE GENOMIC DNA]</scope>
    <source>
        <strain evidence="3">DSM 45245</strain>
    </source>
</reference>
<evidence type="ECO:0000256" key="1">
    <source>
        <dbReference type="SAM" id="Phobius"/>
    </source>
</evidence>
<feature type="transmembrane region" description="Helical" evidence="1">
    <location>
        <begin position="65"/>
        <end position="85"/>
    </location>
</feature>
<sequence>MEHAPLWARVVGWLGLAGHAFMLFWYAVSGLVAPSWAIVLLMMVWAGLLAVAVRLLRSRPLLVPLVPIAAAVIWIGALTAGQIWLNWTA</sequence>
<dbReference type="EMBL" id="FNPH01000001">
    <property type="protein sequence ID" value="SDX91742.1"/>
    <property type="molecule type" value="Genomic_DNA"/>
</dbReference>
<evidence type="ECO:0000313" key="2">
    <source>
        <dbReference type="EMBL" id="SDX91742.1"/>
    </source>
</evidence>
<feature type="transmembrane region" description="Helical" evidence="1">
    <location>
        <begin position="7"/>
        <end position="27"/>
    </location>
</feature>
<evidence type="ECO:0000313" key="3">
    <source>
        <dbReference type="Proteomes" id="UP000242415"/>
    </source>
</evidence>
<keyword evidence="1" id="KW-0472">Membrane</keyword>
<proteinExistence type="predicted"/>
<dbReference type="Proteomes" id="UP000242415">
    <property type="component" value="Unassembled WGS sequence"/>
</dbReference>
<dbReference type="OrthoDB" id="3787716at2"/>
<keyword evidence="1" id="KW-1133">Transmembrane helix</keyword>
<organism evidence="2 3">
    <name type="scientific">Micromonospora pattaloongensis</name>
    <dbReference type="NCBI Taxonomy" id="405436"/>
    <lineage>
        <taxon>Bacteria</taxon>
        <taxon>Bacillati</taxon>
        <taxon>Actinomycetota</taxon>
        <taxon>Actinomycetes</taxon>
        <taxon>Micromonosporales</taxon>
        <taxon>Micromonosporaceae</taxon>
        <taxon>Micromonospora</taxon>
    </lineage>
</organism>
<gene>
    <name evidence="2" type="ORF">SAMN05444365_10164</name>
</gene>
<dbReference type="RefSeq" id="WP_139307120.1">
    <property type="nucleotide sequence ID" value="NZ_FNPH01000001.1"/>
</dbReference>
<dbReference type="STRING" id="405436.SAMN05444365_10164"/>
<name>A0A1H3FL03_9ACTN</name>